<dbReference type="RefSeq" id="WP_190223978.1">
    <property type="nucleotide sequence ID" value="NZ_BNBS01000045.1"/>
</dbReference>
<feature type="chain" id="PRO_5045315423" evidence="2">
    <location>
        <begin position="33"/>
        <end position="251"/>
    </location>
</feature>
<keyword evidence="2" id="KW-0732">Signal</keyword>
<evidence type="ECO:0000313" key="4">
    <source>
        <dbReference type="Proteomes" id="UP001052739"/>
    </source>
</evidence>
<gene>
    <name evidence="3" type="ORF">Shyd_52670</name>
</gene>
<feature type="signal peptide" evidence="2">
    <location>
        <begin position="1"/>
        <end position="32"/>
    </location>
</feature>
<accession>A0ABQ3PFV0</accession>
<evidence type="ECO:0000256" key="2">
    <source>
        <dbReference type="SAM" id="SignalP"/>
    </source>
</evidence>
<name>A0ABQ3PFV0_9ACTN</name>
<evidence type="ECO:0000256" key="1">
    <source>
        <dbReference type="SAM" id="MobiDB-lite"/>
    </source>
</evidence>
<feature type="compositionally biased region" description="Pro residues" evidence="1">
    <location>
        <begin position="131"/>
        <end position="151"/>
    </location>
</feature>
<feature type="region of interest" description="Disordered" evidence="1">
    <location>
        <begin position="123"/>
        <end position="160"/>
    </location>
</feature>
<keyword evidence="4" id="KW-1185">Reference proteome</keyword>
<dbReference type="Proteomes" id="UP001052739">
    <property type="component" value="Unassembled WGS sequence"/>
</dbReference>
<dbReference type="PROSITE" id="PS51318">
    <property type="entry name" value="TAT"/>
    <property type="match status" value="1"/>
</dbReference>
<dbReference type="EMBL" id="BNDW01000040">
    <property type="protein sequence ID" value="GHI23896.1"/>
    <property type="molecule type" value="Genomic_DNA"/>
</dbReference>
<evidence type="ECO:0000313" key="3">
    <source>
        <dbReference type="EMBL" id="GHI23896.1"/>
    </source>
</evidence>
<reference evidence="3" key="1">
    <citation type="submission" date="2024-05" db="EMBL/GenBank/DDBJ databases">
        <title>Whole genome shotgun sequence of Streptomyces hydrogenans NBRC 13475.</title>
        <authorList>
            <person name="Komaki H."/>
            <person name="Tamura T."/>
        </authorList>
    </citation>
    <scope>NUCLEOTIDE SEQUENCE</scope>
    <source>
        <strain evidence="3">NBRC 13475</strain>
    </source>
</reference>
<protein>
    <submittedName>
        <fullName evidence="3">Uncharacterized protein</fullName>
    </submittedName>
</protein>
<dbReference type="InterPro" id="IPR006311">
    <property type="entry name" value="TAT_signal"/>
</dbReference>
<comment type="caution">
    <text evidence="3">The sequence shown here is derived from an EMBL/GenBank/DDBJ whole genome shotgun (WGS) entry which is preliminary data.</text>
</comment>
<feature type="compositionally biased region" description="Polar residues" evidence="1">
    <location>
        <begin position="70"/>
        <end position="80"/>
    </location>
</feature>
<feature type="compositionally biased region" description="Low complexity" evidence="1">
    <location>
        <begin position="35"/>
        <end position="48"/>
    </location>
</feature>
<organism evidence="3 4">
    <name type="scientific">Streptomyces hydrogenans</name>
    <dbReference type="NCBI Taxonomy" id="1873719"/>
    <lineage>
        <taxon>Bacteria</taxon>
        <taxon>Bacillati</taxon>
        <taxon>Actinomycetota</taxon>
        <taxon>Actinomycetes</taxon>
        <taxon>Kitasatosporales</taxon>
        <taxon>Streptomycetaceae</taxon>
        <taxon>Streptomyces</taxon>
    </lineage>
</organism>
<sequence>MLLNRRTRVLRTAAVATGTSVALLLPAAAAFAADAPRPVTGQNQGQDQDQGRERSQDQGQVSSWPLADGSTAQVRQTGEGSYSADIVGRDGVLIGSLTSTGGQPGYGENNGLHIVLQPDGTVSSWREDVPAPVPTPEPAPKPAPKPAPQPKPASHHRSVQAKLPDGTVATFARHVKDGPRVQVSSTNGRRIATVDARHLTAQHRGWTYKLAVQPGKHAYRFVVVDTPKQGGDSWVYDLNGKLVAEYHARKR</sequence>
<feature type="region of interest" description="Disordered" evidence="1">
    <location>
        <begin position="35"/>
        <end position="82"/>
    </location>
</feature>
<proteinExistence type="predicted"/>